<dbReference type="GO" id="GO:0004386">
    <property type="term" value="F:helicase activity"/>
    <property type="evidence" value="ECO:0007669"/>
    <property type="project" value="UniProtKB-KW"/>
</dbReference>
<name>A0A521DVL1_9RHOB</name>
<accession>A0A521DVL1</accession>
<dbReference type="SMART" id="SM00490">
    <property type="entry name" value="HELICc"/>
    <property type="match status" value="1"/>
</dbReference>
<keyword evidence="5" id="KW-0067">ATP-binding</keyword>
<evidence type="ECO:0000256" key="5">
    <source>
        <dbReference type="ARBA" id="ARBA00022840"/>
    </source>
</evidence>
<evidence type="ECO:0000313" key="13">
    <source>
        <dbReference type="Proteomes" id="UP000319555"/>
    </source>
</evidence>
<dbReference type="GO" id="GO:0016887">
    <property type="term" value="F:ATP hydrolysis activity"/>
    <property type="evidence" value="ECO:0007669"/>
    <property type="project" value="TreeGrafter"/>
</dbReference>
<evidence type="ECO:0000256" key="9">
    <source>
        <dbReference type="ARBA" id="ARBA00093467"/>
    </source>
</evidence>
<dbReference type="GO" id="GO:0006281">
    <property type="term" value="P:DNA repair"/>
    <property type="evidence" value="ECO:0007669"/>
    <property type="project" value="UniProtKB-KW"/>
</dbReference>
<comment type="similarity">
    <text evidence="9">Belongs to the Lhr helicase family. Lhr-Core subfamily.</text>
</comment>
<dbReference type="PANTHER" id="PTHR47962">
    <property type="entry name" value="ATP-DEPENDENT HELICASE LHR-RELATED-RELATED"/>
    <property type="match status" value="1"/>
</dbReference>
<dbReference type="CDD" id="cd17922">
    <property type="entry name" value="DEXHc_LHR-like"/>
    <property type="match status" value="1"/>
</dbReference>
<dbReference type="Proteomes" id="UP000319555">
    <property type="component" value="Unassembled WGS sequence"/>
</dbReference>
<dbReference type="Pfam" id="PF00270">
    <property type="entry name" value="DEAD"/>
    <property type="match status" value="1"/>
</dbReference>
<dbReference type="PROSITE" id="PS51194">
    <property type="entry name" value="HELICASE_CTER"/>
    <property type="match status" value="1"/>
</dbReference>
<keyword evidence="1" id="KW-0547">Nucleotide-binding</keyword>
<keyword evidence="4 12" id="KW-0347">Helicase</keyword>
<protein>
    <submittedName>
        <fullName evidence="12">ATP-dependent helicase Lhr and Lhr-like helicase</fullName>
    </submittedName>
</protein>
<keyword evidence="13" id="KW-1185">Reference proteome</keyword>
<proteinExistence type="inferred from homology"/>
<dbReference type="OrthoDB" id="9815222at2"/>
<keyword evidence="6" id="KW-0238">DNA-binding</keyword>
<dbReference type="PROSITE" id="PS51192">
    <property type="entry name" value="HELICASE_ATP_BIND_1"/>
    <property type="match status" value="1"/>
</dbReference>
<evidence type="ECO:0000259" key="10">
    <source>
        <dbReference type="PROSITE" id="PS51192"/>
    </source>
</evidence>
<keyword evidence="8" id="KW-0413">Isomerase</keyword>
<dbReference type="InterPro" id="IPR026362">
    <property type="entry name" value="DEXH_lig_assoc"/>
</dbReference>
<evidence type="ECO:0000313" key="12">
    <source>
        <dbReference type="EMBL" id="SMO75727.1"/>
    </source>
</evidence>
<dbReference type="InterPro" id="IPR013701">
    <property type="entry name" value="Lhr-like_DEAD/DEAH_assoc"/>
</dbReference>
<keyword evidence="7" id="KW-0234">DNA repair</keyword>
<dbReference type="Pfam" id="PF00271">
    <property type="entry name" value="Helicase_C"/>
    <property type="match status" value="1"/>
</dbReference>
<dbReference type="PIRSF" id="PIRSF037307">
    <property type="entry name" value="Lhr-like_helic_prd"/>
    <property type="match status" value="1"/>
</dbReference>
<evidence type="ECO:0000256" key="8">
    <source>
        <dbReference type="ARBA" id="ARBA00023235"/>
    </source>
</evidence>
<gene>
    <name evidence="12" type="ORF">SAMN06265380_1084</name>
</gene>
<evidence type="ECO:0000256" key="2">
    <source>
        <dbReference type="ARBA" id="ARBA00022763"/>
    </source>
</evidence>
<organism evidence="12 13">
    <name type="scientific">Ruegeria faecimaris</name>
    <dbReference type="NCBI Taxonomy" id="686389"/>
    <lineage>
        <taxon>Bacteria</taxon>
        <taxon>Pseudomonadati</taxon>
        <taxon>Pseudomonadota</taxon>
        <taxon>Alphaproteobacteria</taxon>
        <taxon>Rhodobacterales</taxon>
        <taxon>Roseobacteraceae</taxon>
        <taxon>Ruegeria</taxon>
    </lineage>
</organism>
<dbReference type="InterPro" id="IPR011545">
    <property type="entry name" value="DEAD/DEAH_box_helicase_dom"/>
</dbReference>
<evidence type="ECO:0000256" key="7">
    <source>
        <dbReference type="ARBA" id="ARBA00023204"/>
    </source>
</evidence>
<sequence length="803" mass="88987">MTQIPARITDWFDDKGWSIHPHQQDMYDRALEPATLLIAPTGGGKTMAGFLPTLADLAERDHVGLHTIYVSPLKALAADIRRNLRGPAEEMGLAVRIEDRTGDTSATQKKRQRVDPPQILLTTPESLALLTSYEDAGRMFQGVQRVVVDEIHALAESKRGDQLMLALARLQGLCPDLRRVGLSATVEDPNAIARFLARHPDLCRIVEADPGPDPDIQMLETPEMPPWSGGGAAYSIPAVLDQIRKHKTTLIFHNTRAQAEIFFHNLWLANEDGLPIGIHHGSLDRQQRERVEAAMVRGALRAIVCTGSLDLGIDWGDVDLVIQIGAPKNVKRLVQRIGRANHRYNAPSKALLVPANRFEVVECIAALEAVKAHDLDGDPRGAGPRDVLCQHILIAAASGPFLADDLFRQMTAAGPYAGLTRAEFDACLDFCATGGYALRAYDRWQRLQLRPDGQWQLRDPRAAQRIRMNLGTIQDTDTLKVRLKRNRGGKPLGEVEEAFAASLTHGDTFLIGGQIVRYEGLREMTVEVSRRADKKPKIATFSGTKFATSTQLSDRILRLFAQPDWPQLPAHTADWLALQREISHLPHRDRLLIESFPKDGRENLCVYGFAGRNAQQTLGLLLTKRMEETGLAPLGFVATDYATLIWGLDAVIDPRPLFQPDELRNGLETWLAGNAVMKRTFRASATIAGLIERNMAGQRKSGRQATFSSDILYDTLLKYDPDHLLMQITREEAMRGLVDFGRVEALIERIGGRIDLMRLDRVSPLAAPLFLEVGKVPVKGAAEERLLAEESARLLQEAGLESC</sequence>
<keyword evidence="2" id="KW-0227">DNA damage</keyword>
<dbReference type="InterPro" id="IPR052511">
    <property type="entry name" value="ATP-dep_Helicase"/>
</dbReference>
<dbReference type="SUPFAM" id="SSF52540">
    <property type="entry name" value="P-loop containing nucleoside triphosphate hydrolases"/>
    <property type="match status" value="1"/>
</dbReference>
<dbReference type="AlphaFoldDB" id="A0A521DVL1"/>
<dbReference type="Gene3D" id="3.40.50.300">
    <property type="entry name" value="P-loop containing nucleotide triphosphate hydrolases"/>
    <property type="match status" value="2"/>
</dbReference>
<dbReference type="InterPro" id="IPR027417">
    <property type="entry name" value="P-loop_NTPase"/>
</dbReference>
<evidence type="ECO:0000256" key="6">
    <source>
        <dbReference type="ARBA" id="ARBA00023125"/>
    </source>
</evidence>
<evidence type="ECO:0000259" key="11">
    <source>
        <dbReference type="PROSITE" id="PS51194"/>
    </source>
</evidence>
<evidence type="ECO:0000256" key="3">
    <source>
        <dbReference type="ARBA" id="ARBA00022801"/>
    </source>
</evidence>
<keyword evidence="3" id="KW-0378">Hydrolase</keyword>
<dbReference type="GO" id="GO:0005524">
    <property type="term" value="F:ATP binding"/>
    <property type="evidence" value="ECO:0007669"/>
    <property type="project" value="UniProtKB-KW"/>
</dbReference>
<dbReference type="EMBL" id="FXTE01000008">
    <property type="protein sequence ID" value="SMO75727.1"/>
    <property type="molecule type" value="Genomic_DNA"/>
</dbReference>
<dbReference type="CDD" id="cd18796">
    <property type="entry name" value="SF2_C_LHR"/>
    <property type="match status" value="1"/>
</dbReference>
<feature type="domain" description="Helicase ATP-binding" evidence="10">
    <location>
        <begin position="26"/>
        <end position="204"/>
    </location>
</feature>
<dbReference type="InterPro" id="IPR017170">
    <property type="entry name" value="Lhr-like"/>
</dbReference>
<dbReference type="InterPro" id="IPR001650">
    <property type="entry name" value="Helicase_C-like"/>
</dbReference>
<reference evidence="12 13" key="1">
    <citation type="submission" date="2017-05" db="EMBL/GenBank/DDBJ databases">
        <authorList>
            <person name="Varghese N."/>
            <person name="Submissions S."/>
        </authorList>
    </citation>
    <scope>NUCLEOTIDE SEQUENCE [LARGE SCALE GENOMIC DNA]</scope>
    <source>
        <strain evidence="12 13">DSM 28009</strain>
    </source>
</reference>
<evidence type="ECO:0000256" key="1">
    <source>
        <dbReference type="ARBA" id="ARBA00022741"/>
    </source>
</evidence>
<dbReference type="NCBIfam" id="TIGR04121">
    <property type="entry name" value="DEXH_lig_assoc"/>
    <property type="match status" value="1"/>
</dbReference>
<dbReference type="InterPro" id="IPR045628">
    <property type="entry name" value="Lhr_WH_dom"/>
</dbReference>
<dbReference type="GO" id="GO:0003677">
    <property type="term" value="F:DNA binding"/>
    <property type="evidence" value="ECO:0007669"/>
    <property type="project" value="UniProtKB-KW"/>
</dbReference>
<evidence type="ECO:0000256" key="4">
    <source>
        <dbReference type="ARBA" id="ARBA00022806"/>
    </source>
</evidence>
<feature type="domain" description="Helicase C-terminal" evidence="11">
    <location>
        <begin position="235"/>
        <end position="388"/>
    </location>
</feature>
<dbReference type="PANTHER" id="PTHR47962:SF3">
    <property type="entry name" value="LARGE ATP-DEPENDENT HELICASE-RELATED PROTEIN"/>
    <property type="match status" value="1"/>
</dbReference>
<dbReference type="Pfam" id="PF19306">
    <property type="entry name" value="WHD_Lhr"/>
    <property type="match status" value="1"/>
</dbReference>
<dbReference type="RefSeq" id="WP_142637951.1">
    <property type="nucleotide sequence ID" value="NZ_FXTE01000008.1"/>
</dbReference>
<dbReference type="SMART" id="SM00487">
    <property type="entry name" value="DEXDc"/>
    <property type="match status" value="1"/>
</dbReference>
<dbReference type="InterPro" id="IPR014001">
    <property type="entry name" value="Helicase_ATP-bd"/>
</dbReference>
<dbReference type="Pfam" id="PF08494">
    <property type="entry name" value="DEAD_assoc"/>
    <property type="match status" value="1"/>
</dbReference>